<dbReference type="EMBL" id="QGMF01000444">
    <property type="protein sequence ID" value="TVY15846.1"/>
    <property type="molecule type" value="Genomic_DNA"/>
</dbReference>
<gene>
    <name evidence="2" type="ORF">LARI1_G005765</name>
</gene>
<evidence type="ECO:0000313" key="2">
    <source>
        <dbReference type="EMBL" id="TVY15846.1"/>
    </source>
</evidence>
<accession>A0A8T9B8Q0</accession>
<dbReference type="OrthoDB" id="2730545at2759"/>
<feature type="region of interest" description="Disordered" evidence="1">
    <location>
        <begin position="1"/>
        <end position="36"/>
    </location>
</feature>
<evidence type="ECO:0000313" key="3">
    <source>
        <dbReference type="Proteomes" id="UP000469559"/>
    </source>
</evidence>
<keyword evidence="3" id="KW-1185">Reference proteome</keyword>
<feature type="compositionally biased region" description="Polar residues" evidence="1">
    <location>
        <begin position="1"/>
        <end position="12"/>
    </location>
</feature>
<sequence length="343" mass="39012">MRAPSVTSQDSPVTKRPETIAQDDGEEYGVQSSRASSLSTPPFFILLSFPPTPDNQLEMATKHATRFQPCYILHDSNIPCVIWCEDALGYYGVPTVVFSFYILVPDIDEAAKVLVQQGWHLEDEAQSKFGNYPLRSAHHRLTPPIDAIQKPVWSPGMGPPPLPSKTPPGPTTTILFPASEWNFALPPTIQSFLPPLSELLDALIEKLLDDPLTNDIWNQLSLHVAYLYDYVPALKEKSFAEHLKYEHRQYHYDSLSGMSTGTLPFIRHEREIRDALREGRFQLCDCSADREDESLFTDRVLARIRASWGLSSTPGEYEANKKREQEYERQCWLSEELSENIEK</sequence>
<name>A0A8T9B8Q0_9HELO</name>
<protein>
    <submittedName>
        <fullName evidence="2">Uncharacterized protein</fullName>
    </submittedName>
</protein>
<organism evidence="2 3">
    <name type="scientific">Lachnellula arida</name>
    <dbReference type="NCBI Taxonomy" id="1316785"/>
    <lineage>
        <taxon>Eukaryota</taxon>
        <taxon>Fungi</taxon>
        <taxon>Dikarya</taxon>
        <taxon>Ascomycota</taxon>
        <taxon>Pezizomycotina</taxon>
        <taxon>Leotiomycetes</taxon>
        <taxon>Helotiales</taxon>
        <taxon>Lachnaceae</taxon>
        <taxon>Lachnellula</taxon>
    </lineage>
</organism>
<dbReference type="AlphaFoldDB" id="A0A8T9B8Q0"/>
<reference evidence="2 3" key="1">
    <citation type="submission" date="2018-05" db="EMBL/GenBank/DDBJ databases">
        <title>Whole genome sequencing for identification of molecular markers to develop diagnostic detection tools for the regulated plant pathogen Lachnellula willkommii.</title>
        <authorList>
            <person name="Giroux E."/>
            <person name="Bilodeau G."/>
        </authorList>
    </citation>
    <scope>NUCLEOTIDE SEQUENCE [LARGE SCALE GENOMIC DNA]</scope>
    <source>
        <strain evidence="2 3">CBS 203.66</strain>
    </source>
</reference>
<evidence type="ECO:0000256" key="1">
    <source>
        <dbReference type="SAM" id="MobiDB-lite"/>
    </source>
</evidence>
<comment type="caution">
    <text evidence="2">The sequence shown here is derived from an EMBL/GenBank/DDBJ whole genome shotgun (WGS) entry which is preliminary data.</text>
</comment>
<dbReference type="Proteomes" id="UP000469559">
    <property type="component" value="Unassembled WGS sequence"/>
</dbReference>
<proteinExistence type="predicted"/>